<sequence>MSVHLSLRRECIEPAFNVPGIPAVVVNSPKTRLFWTTESYSRFVALGYPGLSHGNNDRRSVLVKSRERLAHYSPVVHAPRIRETSGTKPLVGGE</sequence>
<name>A0AAV2N7W6_9HYME</name>
<dbReference type="AlphaFoldDB" id="A0AAV2N7W6"/>
<gene>
    <name evidence="1" type="ORF">LPLAT_LOCUS2434</name>
</gene>
<dbReference type="Proteomes" id="UP001497644">
    <property type="component" value="Chromosome 11"/>
</dbReference>
<organism evidence="1 2">
    <name type="scientific">Lasius platythorax</name>
    <dbReference type="NCBI Taxonomy" id="488582"/>
    <lineage>
        <taxon>Eukaryota</taxon>
        <taxon>Metazoa</taxon>
        <taxon>Ecdysozoa</taxon>
        <taxon>Arthropoda</taxon>
        <taxon>Hexapoda</taxon>
        <taxon>Insecta</taxon>
        <taxon>Pterygota</taxon>
        <taxon>Neoptera</taxon>
        <taxon>Endopterygota</taxon>
        <taxon>Hymenoptera</taxon>
        <taxon>Apocrita</taxon>
        <taxon>Aculeata</taxon>
        <taxon>Formicoidea</taxon>
        <taxon>Formicidae</taxon>
        <taxon>Formicinae</taxon>
        <taxon>Lasius</taxon>
        <taxon>Lasius</taxon>
    </lineage>
</organism>
<accession>A0AAV2N7W6</accession>
<dbReference type="EMBL" id="OZ034834">
    <property type="protein sequence ID" value="CAL1676200.1"/>
    <property type="molecule type" value="Genomic_DNA"/>
</dbReference>
<evidence type="ECO:0000313" key="1">
    <source>
        <dbReference type="EMBL" id="CAL1676200.1"/>
    </source>
</evidence>
<evidence type="ECO:0000313" key="2">
    <source>
        <dbReference type="Proteomes" id="UP001497644"/>
    </source>
</evidence>
<reference evidence="1" key="1">
    <citation type="submission" date="2024-04" db="EMBL/GenBank/DDBJ databases">
        <authorList>
            <consortium name="Molecular Ecology Group"/>
        </authorList>
    </citation>
    <scope>NUCLEOTIDE SEQUENCE</scope>
</reference>
<protein>
    <submittedName>
        <fullName evidence="1">Uncharacterized protein</fullName>
    </submittedName>
</protein>
<keyword evidence="2" id="KW-1185">Reference proteome</keyword>
<proteinExistence type="predicted"/>